<dbReference type="PANTHER" id="PTHR43709">
    <property type="entry name" value="ACONITATE ISOMERASE-RELATED"/>
    <property type="match status" value="1"/>
</dbReference>
<keyword evidence="4" id="KW-1185">Reference proteome</keyword>
<organism evidence="3 4">
    <name type="scientific">Amycolatopsis cihanbeyliensis</name>
    <dbReference type="NCBI Taxonomy" id="1128664"/>
    <lineage>
        <taxon>Bacteria</taxon>
        <taxon>Bacillati</taxon>
        <taxon>Actinomycetota</taxon>
        <taxon>Actinomycetes</taxon>
        <taxon>Pseudonocardiales</taxon>
        <taxon>Pseudonocardiaceae</taxon>
        <taxon>Amycolatopsis</taxon>
    </lineage>
</organism>
<dbReference type="AlphaFoldDB" id="A0A542DHW7"/>
<dbReference type="OrthoDB" id="9779763at2"/>
<evidence type="ECO:0000313" key="4">
    <source>
        <dbReference type="Proteomes" id="UP000320876"/>
    </source>
</evidence>
<sequence>MGRLYRDSLAVPATLVRGGTSKCWLFDVADISGVSGRKAGVDEVLAAAFGARDSDQIDGVGGATSTTSKAAIIGPSAAPGIQVDYTFGQVGIGDERVEWGSNCGNCATAVGLHAVRSGLVPAEPGRTRVRMRNTNTGGRIDAVVATPGGRVPAHGDTLVPGVTSPGVRVELEFLDPVGGTTGTLLPSGNAVDELASGEATLVDAGAPAALVDAASIGLTGTESVAEFAARLPELLPLRRAAALRMRLAGPGDPVDHAVPKLGVIGPPRDYRTGGGTPVEAADYDLAVRMVSMHTPHPAIGLTSMVAVLAAATEPGSVVRRHLAGGAGPVRLGTPAGVVTGTPVLDGGGRLVAVSLVRSARVIAAATIFVPRHAGAGAA</sequence>
<evidence type="ECO:0008006" key="5">
    <source>
        <dbReference type="Google" id="ProtNLM"/>
    </source>
</evidence>
<dbReference type="EMBL" id="VFML01000001">
    <property type="protein sequence ID" value="TQJ02624.1"/>
    <property type="molecule type" value="Genomic_DNA"/>
</dbReference>
<dbReference type="Pfam" id="PF04303">
    <property type="entry name" value="PrpF"/>
    <property type="match status" value="1"/>
</dbReference>
<comment type="similarity">
    <text evidence="1">Belongs to the PrpF family.</text>
</comment>
<dbReference type="InterPro" id="IPR007400">
    <property type="entry name" value="PrpF-like"/>
</dbReference>
<accession>A0A542DHW7</accession>
<dbReference type="PANTHER" id="PTHR43709:SF2">
    <property type="entry name" value="DUF453 DOMAIN PROTEIN (AFU_ORTHOLOGUE AFUA_6G00360)"/>
    <property type="match status" value="1"/>
</dbReference>
<dbReference type="SUPFAM" id="SSF54506">
    <property type="entry name" value="Diaminopimelate epimerase-like"/>
    <property type="match status" value="2"/>
</dbReference>
<proteinExistence type="inferred from homology"/>
<evidence type="ECO:0000313" key="3">
    <source>
        <dbReference type="EMBL" id="TQJ02624.1"/>
    </source>
</evidence>
<name>A0A542DHW7_AMYCI</name>
<gene>
    <name evidence="3" type="ORF">FB471_2358</name>
</gene>
<comment type="caution">
    <text evidence="3">The sequence shown here is derived from an EMBL/GenBank/DDBJ whole genome shotgun (WGS) entry which is preliminary data.</text>
</comment>
<keyword evidence="2" id="KW-0413">Isomerase</keyword>
<reference evidence="3 4" key="1">
    <citation type="submission" date="2019-06" db="EMBL/GenBank/DDBJ databases">
        <title>Sequencing the genomes of 1000 actinobacteria strains.</title>
        <authorList>
            <person name="Klenk H.-P."/>
        </authorList>
    </citation>
    <scope>NUCLEOTIDE SEQUENCE [LARGE SCALE GENOMIC DNA]</scope>
    <source>
        <strain evidence="3 4">DSM 45679</strain>
    </source>
</reference>
<dbReference type="Gene3D" id="3.10.310.10">
    <property type="entry name" value="Diaminopimelate Epimerase, Chain A, domain 1"/>
    <property type="match status" value="2"/>
</dbReference>
<evidence type="ECO:0000256" key="1">
    <source>
        <dbReference type="ARBA" id="ARBA00007673"/>
    </source>
</evidence>
<evidence type="ECO:0000256" key="2">
    <source>
        <dbReference type="ARBA" id="ARBA00023235"/>
    </source>
</evidence>
<dbReference type="GO" id="GO:0016853">
    <property type="term" value="F:isomerase activity"/>
    <property type="evidence" value="ECO:0007669"/>
    <property type="project" value="UniProtKB-KW"/>
</dbReference>
<dbReference type="RefSeq" id="WP_141997759.1">
    <property type="nucleotide sequence ID" value="NZ_VFML01000001.1"/>
</dbReference>
<dbReference type="Proteomes" id="UP000320876">
    <property type="component" value="Unassembled WGS sequence"/>
</dbReference>
<protein>
    <recommendedName>
        <fullName evidence="5">2-methylaconitate cis-trans isomerase</fullName>
    </recommendedName>
</protein>